<dbReference type="Proteomes" id="UP001596312">
    <property type="component" value="Unassembled WGS sequence"/>
</dbReference>
<name>A0ABD5V6A3_9EURY</name>
<reference evidence="1 2" key="1">
    <citation type="journal article" date="2019" name="Int. J. Syst. Evol. Microbiol.">
        <title>The Global Catalogue of Microorganisms (GCM) 10K type strain sequencing project: providing services to taxonomists for standard genome sequencing and annotation.</title>
        <authorList>
            <consortium name="The Broad Institute Genomics Platform"/>
            <consortium name="The Broad Institute Genome Sequencing Center for Infectious Disease"/>
            <person name="Wu L."/>
            <person name="Ma J."/>
        </authorList>
    </citation>
    <scope>NUCLEOTIDE SEQUENCE [LARGE SCALE GENOMIC DNA]</scope>
    <source>
        <strain evidence="1 2">CGMCC 1.3240</strain>
    </source>
</reference>
<comment type="caution">
    <text evidence="1">The sequence shown here is derived from an EMBL/GenBank/DDBJ whole genome shotgun (WGS) entry which is preliminary data.</text>
</comment>
<keyword evidence="2" id="KW-1185">Reference proteome</keyword>
<sequence length="98" mass="10990">MQYSTADGDDIRVFITAGEVNNDPDREIEFEEVTVSVHKNEIEGRIRSRTDEDSIEELARSDRPARIEVEPLGDTGARTIEARVENRSGELEITGVQS</sequence>
<protein>
    <recommendedName>
        <fullName evidence="3">Hsp20/alpha crystallin family protein</fullName>
    </recommendedName>
</protein>
<evidence type="ECO:0000313" key="1">
    <source>
        <dbReference type="EMBL" id="MFC6905062.1"/>
    </source>
</evidence>
<dbReference type="RefSeq" id="WP_340603576.1">
    <property type="nucleotide sequence ID" value="NZ_JBBMXV010000002.1"/>
</dbReference>
<evidence type="ECO:0000313" key="2">
    <source>
        <dbReference type="Proteomes" id="UP001596312"/>
    </source>
</evidence>
<gene>
    <name evidence="1" type="ORF">ACFQGH_07575</name>
</gene>
<proteinExistence type="predicted"/>
<accession>A0ABD5V6A3</accession>
<dbReference type="EMBL" id="JBHSXQ010000002">
    <property type="protein sequence ID" value="MFC6905062.1"/>
    <property type="molecule type" value="Genomic_DNA"/>
</dbReference>
<dbReference type="AlphaFoldDB" id="A0ABD5V6A3"/>
<organism evidence="1 2">
    <name type="scientific">Halalkalicoccus tibetensis</name>
    <dbReference type="NCBI Taxonomy" id="175632"/>
    <lineage>
        <taxon>Archaea</taxon>
        <taxon>Methanobacteriati</taxon>
        <taxon>Methanobacteriota</taxon>
        <taxon>Stenosarchaea group</taxon>
        <taxon>Halobacteria</taxon>
        <taxon>Halobacteriales</taxon>
        <taxon>Halococcaceae</taxon>
        <taxon>Halalkalicoccus</taxon>
    </lineage>
</organism>
<evidence type="ECO:0008006" key="3">
    <source>
        <dbReference type="Google" id="ProtNLM"/>
    </source>
</evidence>